<sequence length="93" mass="10579">MYNPSDIEAHQYTGSLLSLNALQLWIITGEYTDVCDHHAKKFNEGYLHAIFDNNQTARLQISKGDWVICENGKFYKVTSTDYAKLTPALHQTA</sequence>
<gene>
    <name evidence="1" type="ORF">FPK87_14315</name>
</gene>
<dbReference type="AlphaFoldDB" id="A0ABD5DAD4"/>
<dbReference type="EMBL" id="VMBB01000021">
    <property type="protein sequence ID" value="MDR8261628.1"/>
    <property type="molecule type" value="Genomic_DNA"/>
</dbReference>
<name>A0ABD5DAD4_ACIBA</name>
<evidence type="ECO:0000313" key="1">
    <source>
        <dbReference type="EMBL" id="MDR8261628.1"/>
    </source>
</evidence>
<proteinExistence type="predicted"/>
<organism evidence="1">
    <name type="scientific">Acinetobacter baumannii</name>
    <dbReference type="NCBI Taxonomy" id="470"/>
    <lineage>
        <taxon>Bacteria</taxon>
        <taxon>Pseudomonadati</taxon>
        <taxon>Pseudomonadota</taxon>
        <taxon>Gammaproteobacteria</taxon>
        <taxon>Moraxellales</taxon>
        <taxon>Moraxellaceae</taxon>
        <taxon>Acinetobacter</taxon>
        <taxon>Acinetobacter calcoaceticus/baumannii complex</taxon>
    </lineage>
</organism>
<dbReference type="RefSeq" id="WP_004716606.1">
    <property type="nucleotide sequence ID" value="NZ_JAESHO010000001.1"/>
</dbReference>
<reference evidence="1" key="1">
    <citation type="submission" date="2019-07" db="EMBL/GenBank/DDBJ databases">
        <title>Biological characteristics of mucoid Acinetobacter baumannii from a general hospital in China.</title>
        <authorList>
            <person name="Hua X."/>
            <person name="Yu Y."/>
        </authorList>
    </citation>
    <scope>NUCLEOTIDE SEQUENCE [LARGE SCALE GENOMIC DNA]</scope>
    <source>
        <strain evidence="1">N41</strain>
    </source>
</reference>
<accession>A0ABD5DAD4</accession>
<protein>
    <submittedName>
        <fullName evidence="1">Uncharacterized protein</fullName>
    </submittedName>
</protein>
<comment type="caution">
    <text evidence="1">The sequence shown here is derived from an EMBL/GenBank/DDBJ whole genome shotgun (WGS) entry which is preliminary data.</text>
</comment>